<name>A0A9D9DLS0_9BACL</name>
<accession>A0A9D9DLS0</accession>
<gene>
    <name evidence="9" type="ORF">IAC58_02320</name>
</gene>
<feature type="domain" description="Poly A polymerase head" evidence="8">
    <location>
        <begin position="19"/>
        <end position="139"/>
    </location>
</feature>
<comment type="similarity">
    <text evidence="7">Belongs to the tRNA nucleotidyltransferase/poly(A) polymerase family.</text>
</comment>
<evidence type="ECO:0000256" key="6">
    <source>
        <dbReference type="ARBA" id="ARBA00022842"/>
    </source>
</evidence>
<dbReference type="EMBL" id="JADIMY010000049">
    <property type="protein sequence ID" value="MBO8427379.1"/>
    <property type="molecule type" value="Genomic_DNA"/>
</dbReference>
<organism evidence="9 10">
    <name type="scientific">Candidatus Onthovivens merdipullorum</name>
    <dbReference type="NCBI Taxonomy" id="2840889"/>
    <lineage>
        <taxon>Bacteria</taxon>
        <taxon>Bacillati</taxon>
        <taxon>Bacillota</taxon>
        <taxon>Bacilli</taxon>
        <taxon>Bacillales</taxon>
        <taxon>Candidatus Onthovivens</taxon>
    </lineage>
</organism>
<evidence type="ECO:0000259" key="8">
    <source>
        <dbReference type="Pfam" id="PF01743"/>
    </source>
</evidence>
<dbReference type="GO" id="GO:0008033">
    <property type="term" value="P:tRNA processing"/>
    <property type="evidence" value="ECO:0007669"/>
    <property type="project" value="UniProtKB-KW"/>
</dbReference>
<keyword evidence="6" id="KW-0460">Magnesium</keyword>
<evidence type="ECO:0000256" key="7">
    <source>
        <dbReference type="RuleBase" id="RU003953"/>
    </source>
</evidence>
<evidence type="ECO:0000313" key="10">
    <source>
        <dbReference type="Proteomes" id="UP000823613"/>
    </source>
</evidence>
<dbReference type="Pfam" id="PF01743">
    <property type="entry name" value="PolyA_pol"/>
    <property type="match status" value="1"/>
</dbReference>
<comment type="caution">
    <text evidence="9">The sequence shown here is derived from an EMBL/GenBank/DDBJ whole genome shotgun (WGS) entry which is preliminary data.</text>
</comment>
<proteinExistence type="inferred from homology"/>
<dbReference type="InterPro" id="IPR043519">
    <property type="entry name" value="NT_sf"/>
</dbReference>
<dbReference type="Proteomes" id="UP000823613">
    <property type="component" value="Unassembled WGS sequence"/>
</dbReference>
<evidence type="ECO:0000256" key="2">
    <source>
        <dbReference type="ARBA" id="ARBA00022679"/>
    </source>
</evidence>
<evidence type="ECO:0000256" key="1">
    <source>
        <dbReference type="ARBA" id="ARBA00001946"/>
    </source>
</evidence>
<dbReference type="GO" id="GO:0016779">
    <property type="term" value="F:nucleotidyltransferase activity"/>
    <property type="evidence" value="ECO:0007669"/>
    <property type="project" value="UniProtKB-KW"/>
</dbReference>
<dbReference type="SUPFAM" id="SSF81891">
    <property type="entry name" value="Poly A polymerase C-terminal region-like"/>
    <property type="match status" value="1"/>
</dbReference>
<dbReference type="PANTHER" id="PTHR46173:SF1">
    <property type="entry name" value="CCA TRNA NUCLEOTIDYLTRANSFERASE 1, MITOCHONDRIAL"/>
    <property type="match status" value="1"/>
</dbReference>
<dbReference type="Gene3D" id="1.10.3090.10">
    <property type="entry name" value="cca-adding enzyme, domain 2"/>
    <property type="match status" value="1"/>
</dbReference>
<keyword evidence="3" id="KW-0819">tRNA processing</keyword>
<dbReference type="GO" id="GO:0000049">
    <property type="term" value="F:tRNA binding"/>
    <property type="evidence" value="ECO:0007669"/>
    <property type="project" value="TreeGrafter"/>
</dbReference>
<dbReference type="SUPFAM" id="SSF81301">
    <property type="entry name" value="Nucleotidyltransferase"/>
    <property type="match status" value="1"/>
</dbReference>
<keyword evidence="2 7" id="KW-0808">Transferase</keyword>
<evidence type="ECO:0000313" key="9">
    <source>
        <dbReference type="EMBL" id="MBO8427379.1"/>
    </source>
</evidence>
<reference evidence="9" key="1">
    <citation type="submission" date="2020-10" db="EMBL/GenBank/DDBJ databases">
        <authorList>
            <person name="Gilroy R."/>
        </authorList>
    </citation>
    <scope>NUCLEOTIDE SEQUENCE</scope>
    <source>
        <strain evidence="9">11159</strain>
    </source>
</reference>
<protein>
    <submittedName>
        <fullName evidence="9">CCA tRNA nucleotidyltransferase</fullName>
    </submittedName>
</protein>
<dbReference type="Gene3D" id="3.30.460.10">
    <property type="entry name" value="Beta Polymerase, domain 2"/>
    <property type="match status" value="1"/>
</dbReference>
<evidence type="ECO:0000256" key="5">
    <source>
        <dbReference type="ARBA" id="ARBA00022723"/>
    </source>
</evidence>
<dbReference type="InterPro" id="IPR002646">
    <property type="entry name" value="PolA_pol_head_dom"/>
</dbReference>
<dbReference type="AlphaFoldDB" id="A0A9D9DLS0"/>
<sequence length="201" mass="24037">MVEIFDYLVQLFYEHGFNIYMVGGLSRDYLLNLTLKDYDFVSDALPSEITKFLDCDDCFIKYGVIKTKVLNKKIEIVTLRKESDYIDHRHPSKIEFIKDINIDYLRRDFTINALYIDKNYNVIDPSKLGIVDLKNRFLRFIGDPLTRIKEDPLRILRAYRFIKKYNLTTSNETLKLLKENEYLLNELNKEKIKEEIRKESL</sequence>
<dbReference type="GO" id="GO:0046872">
    <property type="term" value="F:metal ion binding"/>
    <property type="evidence" value="ECO:0007669"/>
    <property type="project" value="UniProtKB-KW"/>
</dbReference>
<reference evidence="9" key="2">
    <citation type="journal article" date="2021" name="PeerJ">
        <title>Extensive microbial diversity within the chicken gut microbiome revealed by metagenomics and culture.</title>
        <authorList>
            <person name="Gilroy R."/>
            <person name="Ravi A."/>
            <person name="Getino M."/>
            <person name="Pursley I."/>
            <person name="Horton D.L."/>
            <person name="Alikhan N.F."/>
            <person name="Baker D."/>
            <person name="Gharbi K."/>
            <person name="Hall N."/>
            <person name="Watson M."/>
            <person name="Adriaenssens E.M."/>
            <person name="Foster-Nyarko E."/>
            <person name="Jarju S."/>
            <person name="Secka A."/>
            <person name="Antonio M."/>
            <person name="Oren A."/>
            <person name="Chaudhuri R.R."/>
            <person name="La Ragione R."/>
            <person name="Hildebrand F."/>
            <person name="Pallen M.J."/>
        </authorList>
    </citation>
    <scope>NUCLEOTIDE SEQUENCE</scope>
    <source>
        <strain evidence="9">11159</strain>
    </source>
</reference>
<comment type="cofactor">
    <cofactor evidence="1">
        <name>Mg(2+)</name>
        <dbReference type="ChEBI" id="CHEBI:18420"/>
    </cofactor>
</comment>
<evidence type="ECO:0000256" key="3">
    <source>
        <dbReference type="ARBA" id="ARBA00022694"/>
    </source>
</evidence>
<dbReference type="InterPro" id="IPR050264">
    <property type="entry name" value="Bact_CCA-adding_enz_type3_sf"/>
</dbReference>
<keyword evidence="4" id="KW-0548">Nucleotidyltransferase</keyword>
<keyword evidence="7" id="KW-0694">RNA-binding</keyword>
<evidence type="ECO:0000256" key="4">
    <source>
        <dbReference type="ARBA" id="ARBA00022695"/>
    </source>
</evidence>
<dbReference type="PANTHER" id="PTHR46173">
    <property type="entry name" value="CCA TRNA NUCLEOTIDYLTRANSFERASE 1, MITOCHONDRIAL"/>
    <property type="match status" value="1"/>
</dbReference>
<keyword evidence="5" id="KW-0479">Metal-binding</keyword>